<keyword evidence="2" id="KW-0521">NADP</keyword>
<keyword evidence="3" id="KW-0560">Oxidoreductase</keyword>
<organism evidence="4 5">
    <name type="scientific">Cylindrodendrum hubeiense</name>
    <dbReference type="NCBI Taxonomy" id="595255"/>
    <lineage>
        <taxon>Eukaryota</taxon>
        <taxon>Fungi</taxon>
        <taxon>Dikarya</taxon>
        <taxon>Ascomycota</taxon>
        <taxon>Pezizomycotina</taxon>
        <taxon>Sordariomycetes</taxon>
        <taxon>Hypocreomycetidae</taxon>
        <taxon>Hypocreales</taxon>
        <taxon>Nectriaceae</taxon>
        <taxon>Cylindrodendrum</taxon>
    </lineage>
</organism>
<evidence type="ECO:0000256" key="3">
    <source>
        <dbReference type="ARBA" id="ARBA00023002"/>
    </source>
</evidence>
<dbReference type="SUPFAM" id="SSF51735">
    <property type="entry name" value="NAD(P)-binding Rossmann-fold domains"/>
    <property type="match status" value="1"/>
</dbReference>
<sequence length="305" mass="32645">MSFSPDLSLLSGVTGKTAIVTGGANGIGLEAIRQYHANGANVVIADLPSARKAAENAIQSLGDASRALFVPVDIVVWDEVRALFASAIERFGGVDIVVANAGIMESRRFFDFDVNEKGELKDDGFTRIIDVNLKGTMNTLKHAVFHMKDNPPDEDGWRGSVVLVSSTSGYFGGTEVVSYVSSKHGVMGLLRSSHIPAQRLGIRVNSVAPFLTPTFITEGYSAAWKAEGLPTNTPEDVAKGLMHMSLDKRMQGKCCLIVGGICREVEGPLADSSFSWTGEAISDTFVNAQAFFRKLGGYPLPGQRS</sequence>
<reference evidence="4" key="1">
    <citation type="submission" date="2020-03" db="EMBL/GenBank/DDBJ databases">
        <title>Draft Genome Sequence of Cylindrodendrum hubeiense.</title>
        <authorList>
            <person name="Buettner E."/>
            <person name="Kellner H."/>
        </authorList>
    </citation>
    <scope>NUCLEOTIDE SEQUENCE</scope>
    <source>
        <strain evidence="4">IHI 201604</strain>
    </source>
</reference>
<keyword evidence="5" id="KW-1185">Reference proteome</keyword>
<evidence type="ECO:0000256" key="2">
    <source>
        <dbReference type="ARBA" id="ARBA00022857"/>
    </source>
</evidence>
<dbReference type="OrthoDB" id="37659at2759"/>
<dbReference type="PRINTS" id="PR00081">
    <property type="entry name" value="GDHRDH"/>
</dbReference>
<dbReference type="Proteomes" id="UP000722485">
    <property type="component" value="Unassembled WGS sequence"/>
</dbReference>
<comment type="similarity">
    <text evidence="1">Belongs to the short-chain dehydrogenases/reductases (SDR) family.</text>
</comment>
<dbReference type="Pfam" id="PF00106">
    <property type="entry name" value="adh_short"/>
    <property type="match status" value="1"/>
</dbReference>
<gene>
    <name evidence="4" type="ORF">G7Z17_g7070</name>
</gene>
<dbReference type="EMBL" id="JAANBB010000149">
    <property type="protein sequence ID" value="KAF7548412.1"/>
    <property type="molecule type" value="Genomic_DNA"/>
</dbReference>
<protein>
    <submittedName>
        <fullName evidence="4">Uncharacterized protein</fullName>
    </submittedName>
</protein>
<dbReference type="Gene3D" id="3.40.50.720">
    <property type="entry name" value="NAD(P)-binding Rossmann-like Domain"/>
    <property type="match status" value="1"/>
</dbReference>
<comment type="caution">
    <text evidence="4">The sequence shown here is derived from an EMBL/GenBank/DDBJ whole genome shotgun (WGS) entry which is preliminary data.</text>
</comment>
<evidence type="ECO:0000313" key="5">
    <source>
        <dbReference type="Proteomes" id="UP000722485"/>
    </source>
</evidence>
<evidence type="ECO:0000313" key="4">
    <source>
        <dbReference type="EMBL" id="KAF7548412.1"/>
    </source>
</evidence>
<accession>A0A9P5LG49</accession>
<name>A0A9P5LG49_9HYPO</name>
<dbReference type="PANTHER" id="PTHR43180:SF63">
    <property type="entry name" value="DEHYDROGENASE_REDUCTASE FAMILY PROTEIN, PUTATIVE (AFU_ORTHOLOGUE AFUA_6G03520)-RELATED"/>
    <property type="match status" value="1"/>
</dbReference>
<dbReference type="PANTHER" id="PTHR43180">
    <property type="entry name" value="3-OXOACYL-(ACYL-CARRIER-PROTEIN) REDUCTASE (AFU_ORTHOLOGUE AFUA_6G11210)"/>
    <property type="match status" value="1"/>
</dbReference>
<dbReference type="AlphaFoldDB" id="A0A9P5LG49"/>
<evidence type="ECO:0000256" key="1">
    <source>
        <dbReference type="ARBA" id="ARBA00006484"/>
    </source>
</evidence>
<proteinExistence type="inferred from homology"/>
<dbReference type="InterPro" id="IPR002347">
    <property type="entry name" value="SDR_fam"/>
</dbReference>
<dbReference type="GO" id="GO:0016491">
    <property type="term" value="F:oxidoreductase activity"/>
    <property type="evidence" value="ECO:0007669"/>
    <property type="project" value="UniProtKB-KW"/>
</dbReference>
<dbReference type="InterPro" id="IPR036291">
    <property type="entry name" value="NAD(P)-bd_dom_sf"/>
</dbReference>